<dbReference type="InterPro" id="IPR006015">
    <property type="entry name" value="Universal_stress_UspA"/>
</dbReference>
<dbReference type="Gene3D" id="3.40.50.620">
    <property type="entry name" value="HUPs"/>
    <property type="match status" value="2"/>
</dbReference>
<feature type="domain" description="UspA" evidence="2">
    <location>
        <begin position="162"/>
        <end position="293"/>
    </location>
</feature>
<evidence type="ECO:0000256" key="1">
    <source>
        <dbReference type="ARBA" id="ARBA00008791"/>
    </source>
</evidence>
<comment type="similarity">
    <text evidence="1">Belongs to the universal stress protein A family.</text>
</comment>
<protein>
    <submittedName>
        <fullName evidence="3">Universal stress protein</fullName>
    </submittedName>
</protein>
<dbReference type="PRINTS" id="PR01438">
    <property type="entry name" value="UNVRSLSTRESS"/>
</dbReference>
<dbReference type="RefSeq" id="WP_155306853.1">
    <property type="nucleotide sequence ID" value="NZ_AP021875.1"/>
</dbReference>
<accession>A0A5K7ZEJ7</accession>
<sequence length="309" mass="34538">MFTNVLAATDRVSVQDAAVVTAARLADANGAKLHIIHVLESASRKNRDIVQHYRTGEEMPATSDYRKNVRKQISESCAGELPDGETCHIEVAIGLPWHEISRYASRIRADLIVMGPHSSRAEEKGVVRVSVNIGSSVEGVLMWERCPVMIVNRPTSTEQLKFKRILVGIDFSMSCKSALRFAARLSRTLKAKATLFHMVPVPPDTRYSQDNYEADVKSANRRLRDFCHDEIRGVDHEYRVWGGALPHEEILRCAEKSDADLIVMGSHTKEKKGKWYPGNAVERVSFRSACPVISITDPEGLRSLEDISI</sequence>
<dbReference type="PANTHER" id="PTHR46268">
    <property type="entry name" value="STRESS RESPONSE PROTEIN NHAX"/>
    <property type="match status" value="1"/>
</dbReference>
<dbReference type="OrthoDB" id="5512840at2"/>
<gene>
    <name evidence="3" type="ORF">DSCW_56080</name>
</gene>
<dbReference type="InterPro" id="IPR006016">
    <property type="entry name" value="UspA"/>
</dbReference>
<name>A0A5K7ZEJ7_9BACT</name>
<evidence type="ECO:0000313" key="4">
    <source>
        <dbReference type="Proteomes" id="UP000427769"/>
    </source>
</evidence>
<keyword evidence="4" id="KW-1185">Reference proteome</keyword>
<dbReference type="InterPro" id="IPR014729">
    <property type="entry name" value="Rossmann-like_a/b/a_fold"/>
</dbReference>
<dbReference type="CDD" id="cd00293">
    <property type="entry name" value="USP-like"/>
    <property type="match status" value="2"/>
</dbReference>
<reference evidence="3 4" key="1">
    <citation type="submission" date="2019-11" db="EMBL/GenBank/DDBJ databases">
        <title>Comparative genomics of hydrocarbon-degrading Desulfosarcina strains.</title>
        <authorList>
            <person name="Watanabe M."/>
            <person name="Kojima H."/>
            <person name="Fukui M."/>
        </authorList>
    </citation>
    <scope>NUCLEOTIDE SEQUENCE [LARGE SCALE GENOMIC DNA]</scope>
    <source>
        <strain evidence="3 4">PP31</strain>
    </source>
</reference>
<evidence type="ECO:0000313" key="3">
    <source>
        <dbReference type="EMBL" id="BBO78191.1"/>
    </source>
</evidence>
<evidence type="ECO:0000259" key="2">
    <source>
        <dbReference type="Pfam" id="PF00582"/>
    </source>
</evidence>
<organism evidence="3 4">
    <name type="scientific">Desulfosarcina widdelii</name>
    <dbReference type="NCBI Taxonomy" id="947919"/>
    <lineage>
        <taxon>Bacteria</taxon>
        <taxon>Pseudomonadati</taxon>
        <taxon>Thermodesulfobacteriota</taxon>
        <taxon>Desulfobacteria</taxon>
        <taxon>Desulfobacterales</taxon>
        <taxon>Desulfosarcinaceae</taxon>
        <taxon>Desulfosarcina</taxon>
    </lineage>
</organism>
<dbReference type="EMBL" id="AP021875">
    <property type="protein sequence ID" value="BBO78191.1"/>
    <property type="molecule type" value="Genomic_DNA"/>
</dbReference>
<dbReference type="SUPFAM" id="SSF52402">
    <property type="entry name" value="Adenine nucleotide alpha hydrolases-like"/>
    <property type="match status" value="2"/>
</dbReference>
<feature type="domain" description="UspA" evidence="2">
    <location>
        <begin position="1"/>
        <end position="151"/>
    </location>
</feature>
<dbReference type="AlphaFoldDB" id="A0A5K7ZEJ7"/>
<dbReference type="KEGG" id="dwd:DSCW_56080"/>
<dbReference type="Pfam" id="PF00582">
    <property type="entry name" value="Usp"/>
    <property type="match status" value="2"/>
</dbReference>
<dbReference type="PANTHER" id="PTHR46268:SF6">
    <property type="entry name" value="UNIVERSAL STRESS PROTEIN UP12"/>
    <property type="match status" value="1"/>
</dbReference>
<dbReference type="Proteomes" id="UP000427769">
    <property type="component" value="Chromosome"/>
</dbReference>
<proteinExistence type="inferred from homology"/>